<reference evidence="1 2" key="1">
    <citation type="submission" date="2018-02" db="EMBL/GenBank/DDBJ databases">
        <authorList>
            <person name="Cohen D.B."/>
            <person name="Kent A.D."/>
        </authorList>
    </citation>
    <scope>NUCLEOTIDE SEQUENCE [LARGE SCALE GENOMIC DNA]</scope>
    <source>
        <strain evidence="1 2">CCAP 1448/3</strain>
    </source>
</reference>
<dbReference type="EMBL" id="PVWJ01000171">
    <property type="protein sequence ID" value="PSB00695.1"/>
    <property type="molecule type" value="Genomic_DNA"/>
</dbReference>
<comment type="caution">
    <text evidence="1">The sequence shown here is derived from an EMBL/GenBank/DDBJ whole genome shotgun (WGS) entry which is preliminary data.</text>
</comment>
<dbReference type="Proteomes" id="UP000238762">
    <property type="component" value="Unassembled WGS sequence"/>
</dbReference>
<protein>
    <recommendedName>
        <fullName evidence="3">MalT-like TPR region domain-containing protein</fullName>
    </recommendedName>
</protein>
<reference evidence="1 2" key="2">
    <citation type="submission" date="2018-03" db="EMBL/GenBank/DDBJ databases">
        <title>The ancient ancestry and fast evolution of plastids.</title>
        <authorList>
            <person name="Moore K.R."/>
            <person name="Magnabosco C."/>
            <person name="Momper L."/>
            <person name="Gold D.A."/>
            <person name="Bosak T."/>
            <person name="Fournier G.P."/>
        </authorList>
    </citation>
    <scope>NUCLEOTIDE SEQUENCE [LARGE SCALE GENOMIC DNA]</scope>
    <source>
        <strain evidence="1 2">CCAP 1448/3</strain>
    </source>
</reference>
<dbReference type="InterPro" id="IPR011990">
    <property type="entry name" value="TPR-like_helical_dom_sf"/>
</dbReference>
<organism evidence="1 2">
    <name type="scientific">Merismopedia glauca CCAP 1448/3</name>
    <dbReference type="NCBI Taxonomy" id="1296344"/>
    <lineage>
        <taxon>Bacteria</taxon>
        <taxon>Bacillati</taxon>
        <taxon>Cyanobacteriota</taxon>
        <taxon>Cyanophyceae</taxon>
        <taxon>Synechococcales</taxon>
        <taxon>Merismopediaceae</taxon>
        <taxon>Merismopedia</taxon>
    </lineage>
</organism>
<evidence type="ECO:0000313" key="2">
    <source>
        <dbReference type="Proteomes" id="UP000238762"/>
    </source>
</evidence>
<dbReference type="Pfam" id="PF13424">
    <property type="entry name" value="TPR_12"/>
    <property type="match status" value="1"/>
</dbReference>
<sequence>MNGQCYALLMLGFIHLWQDDYPRAISYFQDTLSQAKLYRYKHHMAISLAQLSYIYSGTDRIDLAQKLAKQALAVARKTDNAFFQLHH</sequence>
<evidence type="ECO:0008006" key="3">
    <source>
        <dbReference type="Google" id="ProtNLM"/>
    </source>
</evidence>
<evidence type="ECO:0000313" key="1">
    <source>
        <dbReference type="EMBL" id="PSB00695.1"/>
    </source>
</evidence>
<accession>A0A2T1BXF2</accession>
<gene>
    <name evidence="1" type="ORF">C7B64_22210</name>
</gene>
<dbReference type="AlphaFoldDB" id="A0A2T1BXF2"/>
<dbReference type="SUPFAM" id="SSF48452">
    <property type="entry name" value="TPR-like"/>
    <property type="match status" value="1"/>
</dbReference>
<name>A0A2T1BXF2_9CYAN</name>
<keyword evidence="2" id="KW-1185">Reference proteome</keyword>
<proteinExistence type="predicted"/>
<dbReference type="Gene3D" id="1.25.40.10">
    <property type="entry name" value="Tetratricopeptide repeat domain"/>
    <property type="match status" value="1"/>
</dbReference>